<dbReference type="EMBL" id="JADINH010000111">
    <property type="protein sequence ID" value="MBO8415763.1"/>
    <property type="molecule type" value="Genomic_DNA"/>
</dbReference>
<dbReference type="CDD" id="cd00685">
    <property type="entry name" value="Trans_IPPS_HT"/>
    <property type="match status" value="1"/>
</dbReference>
<dbReference type="Gene3D" id="1.10.600.10">
    <property type="entry name" value="Farnesyl Diphosphate Synthase"/>
    <property type="match status" value="1"/>
</dbReference>
<dbReference type="FunFam" id="1.10.600.10:FF:000001">
    <property type="entry name" value="Geranylgeranyl diphosphate synthase"/>
    <property type="match status" value="1"/>
</dbReference>
<dbReference type="GO" id="GO:0008654">
    <property type="term" value="P:phospholipid biosynthetic process"/>
    <property type="evidence" value="ECO:0007669"/>
    <property type="project" value="UniProtKB-ARBA"/>
</dbReference>
<dbReference type="GO" id="GO:0005737">
    <property type="term" value="C:cytoplasm"/>
    <property type="evidence" value="ECO:0007669"/>
    <property type="project" value="UniProtKB-ARBA"/>
</dbReference>
<organism evidence="8 9">
    <name type="scientific">Candidatus Avisuccinivibrio stercorigallinarum</name>
    <dbReference type="NCBI Taxonomy" id="2840704"/>
    <lineage>
        <taxon>Bacteria</taxon>
        <taxon>Pseudomonadati</taxon>
        <taxon>Pseudomonadota</taxon>
        <taxon>Gammaproteobacteria</taxon>
        <taxon>Aeromonadales</taxon>
        <taxon>Succinivibrionaceae</taxon>
        <taxon>Succinivibrionaceae incertae sedis</taxon>
        <taxon>Candidatus Avisuccinivibrio</taxon>
    </lineage>
</organism>
<sequence length="296" mass="31748">MALKEYSTMVQQRINDFMQSRLQSLDDWAPELKEALSYGLLLGGKRSRPLLVYATGQALGQKLELLDSAAAGIECVHAYSLIHDDMPEMDGDVLRRGRPTVHVKFSQQTALLAGDALQALGFEFLSSNTALPPEIIAKQTLILAREAGYSGMCGGQAMDLKAEHQHIPYETLRVLHSKKTGALIKAAVQLGAVAAGASEEAMQALTLYAQKTGLAFQIWDDVLDVTGDSAVTGKPVGNDEAAGKSTYPALFGLEKAKELAHEACAAAQEALKAPALDTADTTMLTEFAAFCVERDH</sequence>
<dbReference type="GO" id="GO:0016114">
    <property type="term" value="P:terpenoid biosynthetic process"/>
    <property type="evidence" value="ECO:0007669"/>
    <property type="project" value="UniProtKB-ARBA"/>
</dbReference>
<evidence type="ECO:0000256" key="2">
    <source>
        <dbReference type="ARBA" id="ARBA00006706"/>
    </source>
</evidence>
<comment type="cofactor">
    <cofactor evidence="1">
        <name>Mg(2+)</name>
        <dbReference type="ChEBI" id="CHEBI:18420"/>
    </cofactor>
</comment>
<evidence type="ECO:0000256" key="1">
    <source>
        <dbReference type="ARBA" id="ARBA00001946"/>
    </source>
</evidence>
<dbReference type="SFLD" id="SFLDS00005">
    <property type="entry name" value="Isoprenoid_Synthase_Type_I"/>
    <property type="match status" value="1"/>
</dbReference>
<dbReference type="GO" id="GO:0046872">
    <property type="term" value="F:metal ion binding"/>
    <property type="evidence" value="ECO:0007669"/>
    <property type="project" value="UniProtKB-KW"/>
</dbReference>
<evidence type="ECO:0000313" key="8">
    <source>
        <dbReference type="EMBL" id="MBO8415763.1"/>
    </source>
</evidence>
<evidence type="ECO:0000256" key="3">
    <source>
        <dbReference type="ARBA" id="ARBA00022679"/>
    </source>
</evidence>
<proteinExistence type="inferred from homology"/>
<dbReference type="SUPFAM" id="SSF48576">
    <property type="entry name" value="Terpenoid synthases"/>
    <property type="match status" value="1"/>
</dbReference>
<name>A0A9D9GSS6_9GAMM</name>
<evidence type="ECO:0000256" key="7">
    <source>
        <dbReference type="RuleBase" id="RU004466"/>
    </source>
</evidence>
<dbReference type="InterPro" id="IPR053378">
    <property type="entry name" value="Prenyl_diphosphate_synthase"/>
</dbReference>
<keyword evidence="3 7" id="KW-0808">Transferase</keyword>
<dbReference type="GO" id="GO:0004659">
    <property type="term" value="F:prenyltransferase activity"/>
    <property type="evidence" value="ECO:0007669"/>
    <property type="project" value="InterPro"/>
</dbReference>
<dbReference type="PANTHER" id="PTHR43281:SF1">
    <property type="entry name" value="FARNESYL DIPHOSPHATE SYNTHASE"/>
    <property type="match status" value="1"/>
</dbReference>
<evidence type="ECO:0000256" key="6">
    <source>
        <dbReference type="ARBA" id="ARBA00023229"/>
    </source>
</evidence>
<evidence type="ECO:0000256" key="4">
    <source>
        <dbReference type="ARBA" id="ARBA00022723"/>
    </source>
</evidence>
<keyword evidence="4" id="KW-0479">Metal-binding</keyword>
<accession>A0A9D9GSS6</accession>
<dbReference type="InterPro" id="IPR033749">
    <property type="entry name" value="Polyprenyl_synt_CS"/>
</dbReference>
<keyword evidence="5" id="KW-0460">Magnesium</keyword>
<reference evidence="8" key="2">
    <citation type="journal article" date="2021" name="PeerJ">
        <title>Extensive microbial diversity within the chicken gut microbiome revealed by metagenomics and culture.</title>
        <authorList>
            <person name="Gilroy R."/>
            <person name="Ravi A."/>
            <person name="Getino M."/>
            <person name="Pursley I."/>
            <person name="Horton D.L."/>
            <person name="Alikhan N.F."/>
            <person name="Baker D."/>
            <person name="Gharbi K."/>
            <person name="Hall N."/>
            <person name="Watson M."/>
            <person name="Adriaenssens E.M."/>
            <person name="Foster-Nyarko E."/>
            <person name="Jarju S."/>
            <person name="Secka A."/>
            <person name="Antonio M."/>
            <person name="Oren A."/>
            <person name="Chaudhuri R.R."/>
            <person name="La Ragione R."/>
            <person name="Hildebrand F."/>
            <person name="Pallen M.J."/>
        </authorList>
    </citation>
    <scope>NUCLEOTIDE SEQUENCE</scope>
    <source>
        <strain evidence="8">17213</strain>
    </source>
</reference>
<dbReference type="InterPro" id="IPR008949">
    <property type="entry name" value="Isoprenoid_synthase_dom_sf"/>
</dbReference>
<dbReference type="PROSITE" id="PS00723">
    <property type="entry name" value="POLYPRENYL_SYNTHASE_1"/>
    <property type="match status" value="1"/>
</dbReference>
<gene>
    <name evidence="8" type="ORF">IAB19_05230</name>
</gene>
<dbReference type="Proteomes" id="UP000823631">
    <property type="component" value="Unassembled WGS sequence"/>
</dbReference>
<dbReference type="AlphaFoldDB" id="A0A9D9GSS6"/>
<comment type="caution">
    <text evidence="8">The sequence shown here is derived from an EMBL/GenBank/DDBJ whole genome shotgun (WGS) entry which is preliminary data.</text>
</comment>
<dbReference type="SFLD" id="SFLDG01017">
    <property type="entry name" value="Polyprenyl_Transferase_Like"/>
    <property type="match status" value="1"/>
</dbReference>
<dbReference type="PANTHER" id="PTHR43281">
    <property type="entry name" value="FARNESYL DIPHOSPHATE SYNTHASE"/>
    <property type="match status" value="1"/>
</dbReference>
<dbReference type="NCBIfam" id="NF045485">
    <property type="entry name" value="FPPsyn"/>
    <property type="match status" value="1"/>
</dbReference>
<dbReference type="Pfam" id="PF00348">
    <property type="entry name" value="polyprenyl_synt"/>
    <property type="match status" value="1"/>
</dbReference>
<comment type="similarity">
    <text evidence="2 7">Belongs to the FPP/GGPP synthase family.</text>
</comment>
<protein>
    <submittedName>
        <fullName evidence="8">Polyprenyl synthetase family protein</fullName>
    </submittedName>
</protein>
<reference evidence="8" key="1">
    <citation type="submission" date="2020-10" db="EMBL/GenBank/DDBJ databases">
        <authorList>
            <person name="Gilroy R."/>
        </authorList>
    </citation>
    <scope>NUCLEOTIDE SEQUENCE</scope>
    <source>
        <strain evidence="8">17213</strain>
    </source>
</reference>
<evidence type="ECO:0000313" key="9">
    <source>
        <dbReference type="Proteomes" id="UP000823631"/>
    </source>
</evidence>
<dbReference type="InterPro" id="IPR000092">
    <property type="entry name" value="Polyprenyl_synt"/>
</dbReference>
<keyword evidence="6" id="KW-0414">Isoprene biosynthesis</keyword>
<evidence type="ECO:0000256" key="5">
    <source>
        <dbReference type="ARBA" id="ARBA00022842"/>
    </source>
</evidence>